<dbReference type="Proteomes" id="UP000192472">
    <property type="component" value="Unassembled WGS sequence"/>
</dbReference>
<feature type="transmembrane region" description="Helical" evidence="1">
    <location>
        <begin position="17"/>
        <end position="37"/>
    </location>
</feature>
<evidence type="ECO:0000256" key="1">
    <source>
        <dbReference type="SAM" id="Phobius"/>
    </source>
</evidence>
<keyword evidence="1" id="KW-1133">Transmembrane helix</keyword>
<evidence type="ECO:0000313" key="3">
    <source>
        <dbReference type="Proteomes" id="UP000192472"/>
    </source>
</evidence>
<proteinExistence type="predicted"/>
<dbReference type="OrthoDB" id="980315at2"/>
<dbReference type="AlphaFoldDB" id="A0A1W2G6L5"/>
<name>A0A1W2G6L5_REIFA</name>
<dbReference type="EMBL" id="FWYF01000001">
    <property type="protein sequence ID" value="SMD32082.1"/>
    <property type="molecule type" value="Genomic_DNA"/>
</dbReference>
<protein>
    <submittedName>
        <fullName evidence="2">Uncharacterized protein</fullName>
    </submittedName>
</protein>
<organism evidence="2 3">
    <name type="scientific">Reichenbachiella faecimaris</name>
    <dbReference type="NCBI Taxonomy" id="692418"/>
    <lineage>
        <taxon>Bacteria</taxon>
        <taxon>Pseudomonadati</taxon>
        <taxon>Bacteroidota</taxon>
        <taxon>Cytophagia</taxon>
        <taxon>Cytophagales</taxon>
        <taxon>Reichenbachiellaceae</taxon>
        <taxon>Reichenbachiella</taxon>
    </lineage>
</organism>
<dbReference type="RefSeq" id="WP_139793711.1">
    <property type="nucleotide sequence ID" value="NZ_FWYF01000001.1"/>
</dbReference>
<keyword evidence="1" id="KW-0812">Transmembrane</keyword>
<keyword evidence="1" id="KW-0472">Membrane</keyword>
<keyword evidence="3" id="KW-1185">Reference proteome</keyword>
<sequence length="183" mass="21881">MISLFLLNGTVTLDERLIWGGIIFFSLFFLGVVAAYIDSLNLFYYRKVFFKVGDIEITYWYKWKLFTSKGSPFFIWRKMKVKNTMMDTASEHILDPVSEKGHILYFYFDHNYETHTGMLFDALVVRDSDISMGFDVYSLDYLGTHYVYERREEKTEYLGMIERGKFYKSEGMFRNVESRELNY</sequence>
<evidence type="ECO:0000313" key="2">
    <source>
        <dbReference type="EMBL" id="SMD32082.1"/>
    </source>
</evidence>
<accession>A0A1W2G6L5</accession>
<gene>
    <name evidence="2" type="ORF">SAMN04488029_0422</name>
</gene>
<reference evidence="2 3" key="1">
    <citation type="submission" date="2017-04" db="EMBL/GenBank/DDBJ databases">
        <authorList>
            <person name="Afonso C.L."/>
            <person name="Miller P.J."/>
            <person name="Scott M.A."/>
            <person name="Spackman E."/>
            <person name="Goraichik I."/>
            <person name="Dimitrov K.M."/>
            <person name="Suarez D.L."/>
            <person name="Swayne D.E."/>
        </authorList>
    </citation>
    <scope>NUCLEOTIDE SEQUENCE [LARGE SCALE GENOMIC DNA]</scope>
    <source>
        <strain evidence="2 3">DSM 26133</strain>
    </source>
</reference>